<sequence length="217" mass="25529">MKELINITNENGNQAVSAKELYLGLGLDKTQWARWYKSNIINNEFFKKNLDWVGVRHNVEGNETMDFVINLEFAKHIAMMSRTEKSHMYRNYFIRCEKALKEIYHVSETALTNNVVNVLKETVANQIDESLSKYEENYRPTHANKINLNNYIKSGLGIDREDGEVDLVKQRVLMILDGEAWQDIPYKKLIENMRIIDESIRSVKQFRTKKQISFFEN</sequence>
<evidence type="ECO:0000313" key="3">
    <source>
        <dbReference type="Proteomes" id="UP000467132"/>
    </source>
</evidence>
<name>A0A845QZK6_9CLOT</name>
<gene>
    <name evidence="2" type="ORF">D3Z33_02850</name>
</gene>
<comment type="caution">
    <text evidence="2">The sequence shown here is derived from an EMBL/GenBank/DDBJ whole genome shotgun (WGS) entry which is preliminary data.</text>
</comment>
<organism evidence="2 3">
    <name type="scientific">Senegalia massiliensis</name>
    <dbReference type="NCBI Taxonomy" id="1720316"/>
    <lineage>
        <taxon>Bacteria</taxon>
        <taxon>Bacillati</taxon>
        <taxon>Bacillota</taxon>
        <taxon>Clostridia</taxon>
        <taxon>Eubacteriales</taxon>
        <taxon>Clostridiaceae</taxon>
        <taxon>Senegalia</taxon>
    </lineage>
</organism>
<proteinExistence type="predicted"/>
<keyword evidence="3" id="KW-1185">Reference proteome</keyword>
<dbReference type="AlphaFoldDB" id="A0A845QZK6"/>
<protein>
    <recommendedName>
        <fullName evidence="1">AntA/AntB antirepressor domain-containing protein</fullName>
    </recommendedName>
</protein>
<accession>A0A845QZK6</accession>
<evidence type="ECO:0000313" key="2">
    <source>
        <dbReference type="EMBL" id="NBI05793.1"/>
    </source>
</evidence>
<dbReference type="RefSeq" id="WP_160196284.1">
    <property type="nucleotide sequence ID" value="NZ_QXXA01000004.1"/>
</dbReference>
<dbReference type="Pfam" id="PF08346">
    <property type="entry name" value="AntA"/>
    <property type="match status" value="1"/>
</dbReference>
<dbReference type="EMBL" id="QXXA01000004">
    <property type="protein sequence ID" value="NBI05793.1"/>
    <property type="molecule type" value="Genomic_DNA"/>
</dbReference>
<dbReference type="Proteomes" id="UP000467132">
    <property type="component" value="Unassembled WGS sequence"/>
</dbReference>
<evidence type="ECO:0000259" key="1">
    <source>
        <dbReference type="Pfam" id="PF08346"/>
    </source>
</evidence>
<dbReference type="InterPro" id="IPR013557">
    <property type="entry name" value="AntA/B_antirep"/>
</dbReference>
<reference evidence="2 3" key="1">
    <citation type="submission" date="2018-08" db="EMBL/GenBank/DDBJ databases">
        <title>Murine metabolic-syndrome-specific gut microbial biobank.</title>
        <authorList>
            <person name="Liu C."/>
        </authorList>
    </citation>
    <scope>NUCLEOTIDE SEQUENCE [LARGE SCALE GENOMIC DNA]</scope>
    <source>
        <strain evidence="2 3">583</strain>
    </source>
</reference>
<dbReference type="OrthoDB" id="9812611at2"/>
<feature type="domain" description="AntA/AntB antirepressor" evidence="1">
    <location>
        <begin position="16"/>
        <end position="83"/>
    </location>
</feature>